<dbReference type="AlphaFoldDB" id="A0A0P1HC61"/>
<gene>
    <name evidence="2" type="ORF">PHA8399_03265</name>
</gene>
<organism evidence="2 3">
    <name type="scientific">Leisingera aquaemixtae</name>
    <dbReference type="NCBI Taxonomy" id="1396826"/>
    <lineage>
        <taxon>Bacteria</taxon>
        <taxon>Pseudomonadati</taxon>
        <taxon>Pseudomonadota</taxon>
        <taxon>Alphaproteobacteria</taxon>
        <taxon>Rhodobacterales</taxon>
        <taxon>Roseobacteraceae</taxon>
        <taxon>Leisingera</taxon>
    </lineage>
</organism>
<keyword evidence="1" id="KW-0812">Transmembrane</keyword>
<reference evidence="2 3" key="1">
    <citation type="submission" date="2015-09" db="EMBL/GenBank/DDBJ databases">
        <authorList>
            <consortium name="Swine Surveillance"/>
        </authorList>
    </citation>
    <scope>NUCLEOTIDE SEQUENCE [LARGE SCALE GENOMIC DNA]</scope>
    <source>
        <strain evidence="2 3">CECT 8399</strain>
    </source>
</reference>
<feature type="transmembrane region" description="Helical" evidence="1">
    <location>
        <begin position="35"/>
        <end position="56"/>
    </location>
</feature>
<sequence>MSSSEGPYVANEYGERIRALEVRIENDEKSTIRRFGALGGIIALVLSIVMGFISFADRVYFQGVKDRESSRAELRAITARITEINWKLLSNSDLNSAASQAISKVANGEKVSLIVRANELSEELSYDLGFAELIVLSAESLNFGMNEVARKYARVAIKKSEIPAFRSESARYLARSLFAPGEGSDPEKARSVFRESIAIGSRSLDLAAQYAAQNAYVDWIISEVSHGNCDVAQDLLDEAISESGLQETTVVYFLKGSLVTSGKCSDLEGS</sequence>
<protein>
    <submittedName>
        <fullName evidence="2">Uncharacterized protein</fullName>
    </submittedName>
</protein>
<keyword evidence="1" id="KW-1133">Transmembrane helix</keyword>
<dbReference type="Proteomes" id="UP000051326">
    <property type="component" value="Unassembled WGS sequence"/>
</dbReference>
<dbReference type="EMBL" id="CYSR01000030">
    <property type="protein sequence ID" value="CUI01124.1"/>
    <property type="molecule type" value="Genomic_DNA"/>
</dbReference>
<name>A0A0P1HC61_9RHOB</name>
<evidence type="ECO:0000256" key="1">
    <source>
        <dbReference type="SAM" id="Phobius"/>
    </source>
</evidence>
<accession>A0A0P1HC61</accession>
<proteinExistence type="predicted"/>
<evidence type="ECO:0000313" key="3">
    <source>
        <dbReference type="Proteomes" id="UP000051326"/>
    </source>
</evidence>
<dbReference type="RefSeq" id="WP_145977057.1">
    <property type="nucleotide sequence ID" value="NZ_CYSR01000030.1"/>
</dbReference>
<keyword evidence="1" id="KW-0472">Membrane</keyword>
<evidence type="ECO:0000313" key="2">
    <source>
        <dbReference type="EMBL" id="CUI01124.1"/>
    </source>
</evidence>